<proteinExistence type="predicted"/>
<dbReference type="Proteomes" id="UP000223749">
    <property type="component" value="Chromosome"/>
</dbReference>
<accession>A0A2D1U194</accession>
<gene>
    <name evidence="3" type="ORF">CPT03_02210</name>
</gene>
<dbReference type="NCBIfam" id="TIGR00589">
    <property type="entry name" value="ogt"/>
    <property type="match status" value="1"/>
</dbReference>
<dbReference type="CDD" id="cd06445">
    <property type="entry name" value="ATase"/>
    <property type="match status" value="1"/>
</dbReference>
<reference evidence="3 4" key="1">
    <citation type="submission" date="2017-10" db="EMBL/GenBank/DDBJ databases">
        <title>Whole genome of Pedobacter ginsengisoli T01R-27 isolated from tomato rhizosphere.</title>
        <authorList>
            <person name="Weon H.-Y."/>
            <person name="Lee S.A."/>
            <person name="Sang M.K."/>
            <person name="Song J."/>
        </authorList>
    </citation>
    <scope>NUCLEOTIDE SEQUENCE [LARGE SCALE GENOMIC DNA]</scope>
    <source>
        <strain evidence="3 4">T01R-27</strain>
    </source>
</reference>
<evidence type="ECO:0000313" key="3">
    <source>
        <dbReference type="EMBL" id="ATP55359.1"/>
    </source>
</evidence>
<dbReference type="InterPro" id="IPR052520">
    <property type="entry name" value="ATL_DNA_repair"/>
</dbReference>
<dbReference type="PANTHER" id="PTHR42942:SF1">
    <property type="entry name" value="ALKYLTRANSFERASE-LIKE PROTEIN 1"/>
    <property type="match status" value="1"/>
</dbReference>
<keyword evidence="1" id="KW-0227">DNA damage</keyword>
<dbReference type="GO" id="GO:0006281">
    <property type="term" value="P:DNA repair"/>
    <property type="evidence" value="ECO:0007669"/>
    <property type="project" value="InterPro"/>
</dbReference>
<dbReference type="InterPro" id="IPR036217">
    <property type="entry name" value="MethylDNA_cys_MeTrfase_DNAb"/>
</dbReference>
<dbReference type="PANTHER" id="PTHR42942">
    <property type="entry name" value="6-O-METHYLGUANINE DNA METHYLTRANSFERASE"/>
    <property type="match status" value="1"/>
</dbReference>
<dbReference type="AlphaFoldDB" id="A0A2D1U194"/>
<evidence type="ECO:0000259" key="2">
    <source>
        <dbReference type="Pfam" id="PF01035"/>
    </source>
</evidence>
<dbReference type="InterPro" id="IPR036388">
    <property type="entry name" value="WH-like_DNA-bd_sf"/>
</dbReference>
<feature type="domain" description="Methylated-DNA-[protein]-cysteine S-methyltransferase DNA binding" evidence="2">
    <location>
        <begin position="8"/>
        <end position="90"/>
    </location>
</feature>
<keyword evidence="3" id="KW-0489">Methyltransferase</keyword>
<dbReference type="Pfam" id="PF01035">
    <property type="entry name" value="DNA_binding_1"/>
    <property type="match status" value="1"/>
</dbReference>
<sequence>MKPETYSFIMQVFDLARLIPEGRVTTYGTIARALGSAKSARLVGKAMNHSHGTIYKVPAHRVVNGSGLLTGKFHLTDPDQMQSLLEAEGITVKDNQVQYFKKVFCPP</sequence>
<dbReference type="SUPFAM" id="SSF46767">
    <property type="entry name" value="Methylated DNA-protein cysteine methyltransferase, C-terminal domain"/>
    <property type="match status" value="1"/>
</dbReference>
<dbReference type="GO" id="GO:0032259">
    <property type="term" value="P:methylation"/>
    <property type="evidence" value="ECO:0007669"/>
    <property type="project" value="UniProtKB-KW"/>
</dbReference>
<dbReference type="InterPro" id="IPR014048">
    <property type="entry name" value="MethylDNA_cys_MeTrfase_DNA-bd"/>
</dbReference>
<dbReference type="RefSeq" id="WP_099437312.1">
    <property type="nucleotide sequence ID" value="NZ_CP024091.1"/>
</dbReference>
<keyword evidence="4" id="KW-1185">Reference proteome</keyword>
<dbReference type="EMBL" id="CP024091">
    <property type="protein sequence ID" value="ATP55359.1"/>
    <property type="molecule type" value="Genomic_DNA"/>
</dbReference>
<dbReference type="OrthoDB" id="9132167at2"/>
<evidence type="ECO:0000256" key="1">
    <source>
        <dbReference type="ARBA" id="ARBA00022763"/>
    </source>
</evidence>
<name>A0A2D1U194_9SPHI</name>
<dbReference type="GO" id="GO:0008168">
    <property type="term" value="F:methyltransferase activity"/>
    <property type="evidence" value="ECO:0007669"/>
    <property type="project" value="UniProtKB-KW"/>
</dbReference>
<evidence type="ECO:0000313" key="4">
    <source>
        <dbReference type="Proteomes" id="UP000223749"/>
    </source>
</evidence>
<keyword evidence="3" id="KW-0808">Transferase</keyword>
<dbReference type="KEGG" id="pgs:CPT03_02210"/>
<dbReference type="Gene3D" id="1.10.10.10">
    <property type="entry name" value="Winged helix-like DNA-binding domain superfamily/Winged helix DNA-binding domain"/>
    <property type="match status" value="1"/>
</dbReference>
<organism evidence="3 4">
    <name type="scientific">Pedobacter ginsengisoli</name>
    <dbReference type="NCBI Taxonomy" id="363852"/>
    <lineage>
        <taxon>Bacteria</taxon>
        <taxon>Pseudomonadati</taxon>
        <taxon>Bacteroidota</taxon>
        <taxon>Sphingobacteriia</taxon>
        <taxon>Sphingobacteriales</taxon>
        <taxon>Sphingobacteriaceae</taxon>
        <taxon>Pedobacter</taxon>
    </lineage>
</organism>
<protein>
    <submittedName>
        <fullName evidence="3">Cysteine methyltransferase</fullName>
    </submittedName>
</protein>